<dbReference type="Proteomes" id="UP000183832">
    <property type="component" value="Unassembled WGS sequence"/>
</dbReference>
<gene>
    <name evidence="1" type="ORF">CLUMA_CG017690</name>
</gene>
<protein>
    <submittedName>
        <fullName evidence="1">CLUMA_CG017690, isoform A</fullName>
    </submittedName>
</protein>
<organism evidence="1 2">
    <name type="scientific">Clunio marinus</name>
    <dbReference type="NCBI Taxonomy" id="568069"/>
    <lineage>
        <taxon>Eukaryota</taxon>
        <taxon>Metazoa</taxon>
        <taxon>Ecdysozoa</taxon>
        <taxon>Arthropoda</taxon>
        <taxon>Hexapoda</taxon>
        <taxon>Insecta</taxon>
        <taxon>Pterygota</taxon>
        <taxon>Neoptera</taxon>
        <taxon>Endopterygota</taxon>
        <taxon>Diptera</taxon>
        <taxon>Nematocera</taxon>
        <taxon>Chironomoidea</taxon>
        <taxon>Chironomidae</taxon>
        <taxon>Clunio</taxon>
    </lineage>
</organism>
<evidence type="ECO:0000313" key="1">
    <source>
        <dbReference type="EMBL" id="CRL04622.1"/>
    </source>
</evidence>
<dbReference type="AlphaFoldDB" id="A0A1J1IZM3"/>
<keyword evidence="2" id="KW-1185">Reference proteome</keyword>
<reference evidence="1 2" key="1">
    <citation type="submission" date="2015-04" db="EMBL/GenBank/DDBJ databases">
        <authorList>
            <person name="Syromyatnikov M.Y."/>
            <person name="Popov V.N."/>
        </authorList>
    </citation>
    <scope>NUCLEOTIDE SEQUENCE [LARGE SCALE GENOMIC DNA]</scope>
</reference>
<evidence type="ECO:0000313" key="2">
    <source>
        <dbReference type="Proteomes" id="UP000183832"/>
    </source>
</evidence>
<proteinExistence type="predicted"/>
<sequence>MVILMLGPRKIDVQTSSDFVCGACWEDKRRKKNLKINDDHCNENAALNFNQLSIRQIDGI</sequence>
<dbReference type="EMBL" id="CVRI01000063">
    <property type="protein sequence ID" value="CRL04622.1"/>
    <property type="molecule type" value="Genomic_DNA"/>
</dbReference>
<accession>A0A1J1IZM3</accession>
<name>A0A1J1IZM3_9DIPT</name>